<feature type="region of interest" description="Disordered" evidence="1">
    <location>
        <begin position="39"/>
        <end position="74"/>
    </location>
</feature>
<dbReference type="Proteomes" id="UP000606786">
    <property type="component" value="Unassembled WGS sequence"/>
</dbReference>
<dbReference type="EMBL" id="CAJHJT010000001">
    <property type="protein sequence ID" value="CAD6993685.1"/>
    <property type="molecule type" value="Genomic_DNA"/>
</dbReference>
<feature type="non-terminal residue" evidence="2">
    <location>
        <position position="1"/>
    </location>
</feature>
<protein>
    <submittedName>
        <fullName evidence="2">(Mediterranean fruit fly) hypothetical protein</fullName>
    </submittedName>
</protein>
<comment type="caution">
    <text evidence="2">The sequence shown here is derived from an EMBL/GenBank/DDBJ whole genome shotgun (WGS) entry which is preliminary data.</text>
</comment>
<dbReference type="AlphaFoldDB" id="A0A811U8N2"/>
<gene>
    <name evidence="2" type="ORF">CCAP1982_LOCUS2491</name>
</gene>
<evidence type="ECO:0000313" key="3">
    <source>
        <dbReference type="Proteomes" id="UP000606786"/>
    </source>
</evidence>
<evidence type="ECO:0000313" key="2">
    <source>
        <dbReference type="EMBL" id="CAD6993685.1"/>
    </source>
</evidence>
<feature type="compositionally biased region" description="Polar residues" evidence="1">
    <location>
        <begin position="62"/>
        <end position="74"/>
    </location>
</feature>
<keyword evidence="3" id="KW-1185">Reference proteome</keyword>
<organism evidence="2 3">
    <name type="scientific">Ceratitis capitata</name>
    <name type="common">Mediterranean fruit fly</name>
    <name type="synonym">Tephritis capitata</name>
    <dbReference type="NCBI Taxonomy" id="7213"/>
    <lineage>
        <taxon>Eukaryota</taxon>
        <taxon>Metazoa</taxon>
        <taxon>Ecdysozoa</taxon>
        <taxon>Arthropoda</taxon>
        <taxon>Hexapoda</taxon>
        <taxon>Insecta</taxon>
        <taxon>Pterygota</taxon>
        <taxon>Neoptera</taxon>
        <taxon>Endopterygota</taxon>
        <taxon>Diptera</taxon>
        <taxon>Brachycera</taxon>
        <taxon>Muscomorpha</taxon>
        <taxon>Tephritoidea</taxon>
        <taxon>Tephritidae</taxon>
        <taxon>Ceratitis</taxon>
        <taxon>Ceratitis</taxon>
    </lineage>
</organism>
<accession>A0A811U8N2</accession>
<evidence type="ECO:0000256" key="1">
    <source>
        <dbReference type="SAM" id="MobiDB-lite"/>
    </source>
</evidence>
<name>A0A811U8N2_CERCA</name>
<reference evidence="2" key="1">
    <citation type="submission" date="2020-11" db="EMBL/GenBank/DDBJ databases">
        <authorList>
            <person name="Whitehead M."/>
        </authorList>
    </citation>
    <scope>NUCLEOTIDE SEQUENCE</scope>
    <source>
        <strain evidence="2">EGII</strain>
    </source>
</reference>
<sequence>ATQLLMSLTKVSQSAQSYTVAAHERPLIFWLRSNQRTARGMDVNSSKKHKNREYREAGNKSGVKTSTPFLSGHI</sequence>
<proteinExistence type="predicted"/>